<feature type="transmembrane region" description="Helical" evidence="6">
    <location>
        <begin position="183"/>
        <end position="200"/>
    </location>
</feature>
<keyword evidence="5 6" id="KW-0472">Membrane</keyword>
<feature type="region of interest" description="Disordered" evidence="7">
    <location>
        <begin position="1"/>
        <end position="51"/>
    </location>
</feature>
<evidence type="ECO:0000256" key="2">
    <source>
        <dbReference type="ARBA" id="ARBA00022692"/>
    </source>
</evidence>
<comment type="subcellular location">
    <subcellularLocation>
        <location evidence="1 6">Endoplasmic reticulum membrane</location>
        <topology evidence="1 6">Multi-pass membrane protein</topology>
    </subcellularLocation>
</comment>
<feature type="transmembrane region" description="Helical" evidence="6">
    <location>
        <begin position="160"/>
        <end position="177"/>
    </location>
</feature>
<organism evidence="9 10">
    <name type="scientific">Lithospermum erythrorhizon</name>
    <name type="common">Purple gromwell</name>
    <name type="synonym">Lithospermum officinale var. erythrorhizon</name>
    <dbReference type="NCBI Taxonomy" id="34254"/>
    <lineage>
        <taxon>Eukaryota</taxon>
        <taxon>Viridiplantae</taxon>
        <taxon>Streptophyta</taxon>
        <taxon>Embryophyta</taxon>
        <taxon>Tracheophyta</taxon>
        <taxon>Spermatophyta</taxon>
        <taxon>Magnoliopsida</taxon>
        <taxon>eudicotyledons</taxon>
        <taxon>Gunneridae</taxon>
        <taxon>Pentapetalae</taxon>
        <taxon>asterids</taxon>
        <taxon>lamiids</taxon>
        <taxon>Boraginales</taxon>
        <taxon>Boraginaceae</taxon>
        <taxon>Boraginoideae</taxon>
        <taxon>Lithospermeae</taxon>
        <taxon>Lithospermum</taxon>
    </lineage>
</organism>
<dbReference type="PANTHER" id="PTHR10994:SF145">
    <property type="entry name" value="RETICULON-LIKE PROTEIN B13"/>
    <property type="match status" value="1"/>
</dbReference>
<evidence type="ECO:0000256" key="1">
    <source>
        <dbReference type="ARBA" id="ARBA00004477"/>
    </source>
</evidence>
<feature type="domain" description="Reticulon" evidence="8">
    <location>
        <begin position="58"/>
        <end position="248"/>
    </location>
</feature>
<dbReference type="InterPro" id="IPR045064">
    <property type="entry name" value="Reticulon-like"/>
</dbReference>
<keyword evidence="4 6" id="KW-1133">Transmembrane helix</keyword>
<feature type="transmembrane region" description="Helical" evidence="6">
    <location>
        <begin position="90"/>
        <end position="109"/>
    </location>
</feature>
<dbReference type="GO" id="GO:0005789">
    <property type="term" value="C:endoplasmic reticulum membrane"/>
    <property type="evidence" value="ECO:0007669"/>
    <property type="project" value="UniProtKB-SubCell"/>
</dbReference>
<evidence type="ECO:0000313" key="10">
    <source>
        <dbReference type="Proteomes" id="UP001454036"/>
    </source>
</evidence>
<dbReference type="Pfam" id="PF02453">
    <property type="entry name" value="Reticulon"/>
    <property type="match status" value="1"/>
</dbReference>
<keyword evidence="10" id="KW-1185">Reference proteome</keyword>
<evidence type="ECO:0000256" key="5">
    <source>
        <dbReference type="ARBA" id="ARBA00023136"/>
    </source>
</evidence>
<dbReference type="Proteomes" id="UP001454036">
    <property type="component" value="Unassembled WGS sequence"/>
</dbReference>
<protein>
    <recommendedName>
        <fullName evidence="6">Reticulon-like protein</fullName>
    </recommendedName>
</protein>
<sequence>MSELSEDTNHTRDQNPHISSVIQDSTPPPLQEPTDGLPEKHKQPQSIPTAAPVDPEFLRDIFLWRRKNMSFTVLLVVTVIWVLLEIYKYNFVTLVCYIGMFFFTSMFFWGNMHRLIKKEAPNMSRIEMSEQTAMKIANTIRQLIETPGKWMFRVAAEGEWFEFVGVVAALYIISLVAKYFDFLTFLYIGVVTGLSLPIIYKKYENKIKQSGQRLRSQCGRYYEMIDDKLRKIKHKLVARQDDKTKKTE</sequence>
<proteinExistence type="predicted"/>
<evidence type="ECO:0000256" key="7">
    <source>
        <dbReference type="SAM" id="MobiDB-lite"/>
    </source>
</evidence>
<evidence type="ECO:0000259" key="8">
    <source>
        <dbReference type="PROSITE" id="PS50845"/>
    </source>
</evidence>
<dbReference type="InterPro" id="IPR003388">
    <property type="entry name" value="Reticulon"/>
</dbReference>
<keyword evidence="3 6" id="KW-0256">Endoplasmic reticulum</keyword>
<accession>A0AAV3PBZ3</accession>
<evidence type="ECO:0000256" key="4">
    <source>
        <dbReference type="ARBA" id="ARBA00022989"/>
    </source>
</evidence>
<name>A0AAV3PBZ3_LITER</name>
<gene>
    <name evidence="9" type="ORF">LIER_08153</name>
</gene>
<feature type="compositionally biased region" description="Polar residues" evidence="7">
    <location>
        <begin position="16"/>
        <end position="25"/>
    </location>
</feature>
<feature type="transmembrane region" description="Helical" evidence="6">
    <location>
        <begin position="68"/>
        <end position="84"/>
    </location>
</feature>
<dbReference type="PANTHER" id="PTHR10994">
    <property type="entry name" value="RETICULON"/>
    <property type="match status" value="1"/>
</dbReference>
<dbReference type="GO" id="GO:0009617">
    <property type="term" value="P:response to bacterium"/>
    <property type="evidence" value="ECO:0007669"/>
    <property type="project" value="InterPro"/>
</dbReference>
<evidence type="ECO:0000256" key="6">
    <source>
        <dbReference type="RuleBase" id="RU363132"/>
    </source>
</evidence>
<keyword evidence="2 6" id="KW-0812">Transmembrane</keyword>
<comment type="caution">
    <text evidence="9">The sequence shown here is derived from an EMBL/GenBank/DDBJ whole genome shotgun (WGS) entry which is preliminary data.</text>
</comment>
<reference evidence="9 10" key="1">
    <citation type="submission" date="2024-01" db="EMBL/GenBank/DDBJ databases">
        <title>The complete chloroplast genome sequence of Lithospermum erythrorhizon: insights into the phylogenetic relationship among Boraginaceae species and the maternal lineages of purple gromwells.</title>
        <authorList>
            <person name="Okada T."/>
            <person name="Watanabe K."/>
        </authorList>
    </citation>
    <scope>NUCLEOTIDE SEQUENCE [LARGE SCALE GENOMIC DNA]</scope>
</reference>
<dbReference type="AlphaFoldDB" id="A0AAV3PBZ3"/>
<evidence type="ECO:0000256" key="3">
    <source>
        <dbReference type="ARBA" id="ARBA00022824"/>
    </source>
</evidence>
<evidence type="ECO:0000313" key="9">
    <source>
        <dbReference type="EMBL" id="GAA0148816.1"/>
    </source>
</evidence>
<dbReference type="EMBL" id="BAABME010001303">
    <property type="protein sequence ID" value="GAA0148816.1"/>
    <property type="molecule type" value="Genomic_DNA"/>
</dbReference>
<dbReference type="PROSITE" id="PS50845">
    <property type="entry name" value="RETICULON"/>
    <property type="match status" value="1"/>
</dbReference>